<dbReference type="CDD" id="cd00190">
    <property type="entry name" value="Tryp_SPc"/>
    <property type="match status" value="1"/>
</dbReference>
<dbReference type="Gene3D" id="2.40.10.10">
    <property type="entry name" value="Trypsin-like serine proteases"/>
    <property type="match status" value="1"/>
</dbReference>
<dbReference type="InterPro" id="IPR043504">
    <property type="entry name" value="Peptidase_S1_PA_chymotrypsin"/>
</dbReference>
<dbReference type="PANTHER" id="PTHR24276">
    <property type="entry name" value="POLYSERASE-RELATED"/>
    <property type="match status" value="1"/>
</dbReference>
<evidence type="ECO:0000256" key="2">
    <source>
        <dbReference type="ARBA" id="ARBA00007664"/>
    </source>
</evidence>
<dbReference type="InterPro" id="IPR050430">
    <property type="entry name" value="Peptidase_S1"/>
</dbReference>
<keyword evidence="4" id="KW-0732">Signal</keyword>
<dbReference type="InterPro" id="IPR009003">
    <property type="entry name" value="Peptidase_S1_PA"/>
</dbReference>
<evidence type="ECO:0000256" key="6">
    <source>
        <dbReference type="ARBA" id="ARBA00022825"/>
    </source>
</evidence>
<evidence type="ECO:0000256" key="10">
    <source>
        <dbReference type="ARBA" id="ARBA00038868"/>
    </source>
</evidence>
<dbReference type="Pfam" id="PF00089">
    <property type="entry name" value="Trypsin"/>
    <property type="match status" value="1"/>
</dbReference>
<dbReference type="InterPro" id="IPR018114">
    <property type="entry name" value="TRYPSIN_HIS"/>
</dbReference>
<accession>A0A0Q9XAC4</accession>
<dbReference type="AlphaFoldDB" id="A0A0Q9XAC4"/>
<keyword evidence="8" id="KW-1015">Disulfide bond</keyword>
<evidence type="ECO:0000256" key="3">
    <source>
        <dbReference type="ARBA" id="ARBA00022670"/>
    </source>
</evidence>
<proteinExistence type="inferred from homology"/>
<evidence type="ECO:0000256" key="7">
    <source>
        <dbReference type="ARBA" id="ARBA00023145"/>
    </source>
</evidence>
<evidence type="ECO:0000256" key="5">
    <source>
        <dbReference type="ARBA" id="ARBA00022801"/>
    </source>
</evidence>
<sequence>MYITVCNAEGWEQWSTDKFGKKFIQNFLLELDMNCQNCSVKETILLLLILLDPILSENRVKRLSTPDFFKNQTLEMAKYVISIRSRIPERYYGDNHYCGGAIVAPRFVLTAAHCVMDKSKFKYPSRTIMVVGGTPNRLKFIDNKSVNMPVKEIFVPINFTSQNTNNIALLKLTEAWPTTNPGVAIISIPNENPTVNSSYFLLGWGRMYKGGPLSSLILQINVTIFDTATCKSMLRTFKEEMLCGMNEDPAIHQSPCQGDEGAPLIRNNVVYGITTYRLGCSTPTLPSVYTNVYYHKDWINSIISAADWQCIPAIVLLSLSVLVF</sequence>
<dbReference type="SUPFAM" id="SSF50494">
    <property type="entry name" value="Trypsin-like serine proteases"/>
    <property type="match status" value="1"/>
</dbReference>
<dbReference type="eggNOG" id="KOG3627">
    <property type="taxonomic scope" value="Eukaryota"/>
</dbReference>
<evidence type="ECO:0000256" key="9">
    <source>
        <dbReference type="ARBA" id="ARBA00036320"/>
    </source>
</evidence>
<keyword evidence="5 12" id="KW-0378">Hydrolase</keyword>
<dbReference type="FunCoup" id="A0A0Q9XAC4">
    <property type="interactions" value="9"/>
</dbReference>
<dbReference type="GO" id="GO:0005576">
    <property type="term" value="C:extracellular region"/>
    <property type="evidence" value="ECO:0007669"/>
    <property type="project" value="UniProtKB-SubCell"/>
</dbReference>
<protein>
    <recommendedName>
        <fullName evidence="10">trypsin</fullName>
        <ecNumber evidence="10">3.4.21.4</ecNumber>
    </recommendedName>
</protein>
<keyword evidence="7" id="KW-0865">Zymogen</keyword>
<dbReference type="InterPro" id="IPR001254">
    <property type="entry name" value="Trypsin_dom"/>
</dbReference>
<organism evidence="12 13">
    <name type="scientific">Drosophila mojavensis</name>
    <name type="common">Fruit fly</name>
    <dbReference type="NCBI Taxonomy" id="7230"/>
    <lineage>
        <taxon>Eukaryota</taxon>
        <taxon>Metazoa</taxon>
        <taxon>Ecdysozoa</taxon>
        <taxon>Arthropoda</taxon>
        <taxon>Hexapoda</taxon>
        <taxon>Insecta</taxon>
        <taxon>Pterygota</taxon>
        <taxon>Neoptera</taxon>
        <taxon>Endopterygota</taxon>
        <taxon>Diptera</taxon>
        <taxon>Brachycera</taxon>
        <taxon>Muscomorpha</taxon>
        <taxon>Ephydroidea</taxon>
        <taxon>Drosophilidae</taxon>
        <taxon>Drosophila</taxon>
    </lineage>
</organism>
<keyword evidence="6" id="KW-0720">Serine protease</keyword>
<dbReference type="EMBL" id="CH933808">
    <property type="protein sequence ID" value="KRG04441.1"/>
    <property type="molecule type" value="Genomic_DNA"/>
</dbReference>
<reference evidence="12 13" key="1">
    <citation type="journal article" date="2007" name="Nature">
        <title>Evolution of genes and genomes on the Drosophila phylogeny.</title>
        <authorList>
            <consortium name="Drosophila 12 Genomes Consortium"/>
            <person name="Clark A.G."/>
            <person name="Eisen M.B."/>
            <person name="Smith D.R."/>
            <person name="Bergman C.M."/>
            <person name="Oliver B."/>
            <person name="Markow T.A."/>
            <person name="Kaufman T.C."/>
            <person name="Kellis M."/>
            <person name="Gelbart W."/>
            <person name="Iyer V.N."/>
            <person name="Pollard D.A."/>
            <person name="Sackton T.B."/>
            <person name="Larracuente A.M."/>
            <person name="Singh N.D."/>
            <person name="Abad J.P."/>
            <person name="Abt D.N."/>
            <person name="Adryan B."/>
            <person name="Aguade M."/>
            <person name="Akashi H."/>
            <person name="Anderson W.W."/>
            <person name="Aquadro C.F."/>
            <person name="Ardell D.H."/>
            <person name="Arguello R."/>
            <person name="Artieri C.G."/>
            <person name="Barbash D.A."/>
            <person name="Barker D."/>
            <person name="Barsanti P."/>
            <person name="Batterham P."/>
            <person name="Batzoglou S."/>
            <person name="Begun D."/>
            <person name="Bhutkar A."/>
            <person name="Blanco E."/>
            <person name="Bosak S.A."/>
            <person name="Bradley R.K."/>
            <person name="Brand A.D."/>
            <person name="Brent M.R."/>
            <person name="Brooks A.N."/>
            <person name="Brown R.H."/>
            <person name="Butlin R.K."/>
            <person name="Caggese C."/>
            <person name="Calvi B.R."/>
            <person name="Bernardo de Carvalho A."/>
            <person name="Caspi A."/>
            <person name="Castrezana S."/>
            <person name="Celniker S.E."/>
            <person name="Chang J.L."/>
            <person name="Chapple C."/>
            <person name="Chatterji S."/>
            <person name="Chinwalla A."/>
            <person name="Civetta A."/>
            <person name="Clifton S.W."/>
            <person name="Comeron J.M."/>
            <person name="Costello J.C."/>
            <person name="Coyne J.A."/>
            <person name="Daub J."/>
            <person name="David R.G."/>
            <person name="Delcher A.L."/>
            <person name="Delehaunty K."/>
            <person name="Do C.B."/>
            <person name="Ebling H."/>
            <person name="Edwards K."/>
            <person name="Eickbush T."/>
            <person name="Evans J.D."/>
            <person name="Filipski A."/>
            <person name="Findeiss S."/>
            <person name="Freyhult E."/>
            <person name="Fulton L."/>
            <person name="Fulton R."/>
            <person name="Garcia A.C."/>
            <person name="Gardiner A."/>
            <person name="Garfield D.A."/>
            <person name="Garvin B.E."/>
            <person name="Gibson G."/>
            <person name="Gilbert D."/>
            <person name="Gnerre S."/>
            <person name="Godfrey J."/>
            <person name="Good R."/>
            <person name="Gotea V."/>
            <person name="Gravely B."/>
            <person name="Greenberg A.J."/>
            <person name="Griffiths-Jones S."/>
            <person name="Gross S."/>
            <person name="Guigo R."/>
            <person name="Gustafson E.A."/>
            <person name="Haerty W."/>
            <person name="Hahn M.W."/>
            <person name="Halligan D.L."/>
            <person name="Halpern A.L."/>
            <person name="Halter G.M."/>
            <person name="Han M.V."/>
            <person name="Heger A."/>
            <person name="Hillier L."/>
            <person name="Hinrichs A.S."/>
            <person name="Holmes I."/>
            <person name="Hoskins R.A."/>
            <person name="Hubisz M.J."/>
            <person name="Hultmark D."/>
            <person name="Huntley M.A."/>
            <person name="Jaffe D.B."/>
            <person name="Jagadeeshan S."/>
            <person name="Jeck W.R."/>
            <person name="Johnson J."/>
            <person name="Jones C.D."/>
            <person name="Jordan W.C."/>
            <person name="Karpen G.H."/>
            <person name="Kataoka E."/>
            <person name="Keightley P.D."/>
            <person name="Kheradpour P."/>
            <person name="Kirkness E.F."/>
            <person name="Koerich L.B."/>
            <person name="Kristiansen K."/>
            <person name="Kudrna D."/>
            <person name="Kulathinal R.J."/>
            <person name="Kumar S."/>
            <person name="Kwok R."/>
            <person name="Lander E."/>
            <person name="Langley C.H."/>
            <person name="Lapoint R."/>
            <person name="Lazzaro B.P."/>
            <person name="Lee S.J."/>
            <person name="Levesque L."/>
            <person name="Li R."/>
            <person name="Lin C.F."/>
            <person name="Lin M.F."/>
            <person name="Lindblad-Toh K."/>
            <person name="Llopart A."/>
            <person name="Long M."/>
            <person name="Low L."/>
            <person name="Lozovsky E."/>
            <person name="Lu J."/>
            <person name="Luo M."/>
            <person name="Machado C.A."/>
            <person name="Makalowski W."/>
            <person name="Marzo M."/>
            <person name="Matsuda M."/>
            <person name="Matzkin L."/>
            <person name="McAllister B."/>
            <person name="McBride C.S."/>
            <person name="McKernan B."/>
            <person name="McKernan K."/>
            <person name="Mendez-Lago M."/>
            <person name="Minx P."/>
            <person name="Mollenhauer M.U."/>
            <person name="Montooth K."/>
            <person name="Mount S.M."/>
            <person name="Mu X."/>
            <person name="Myers E."/>
            <person name="Negre B."/>
            <person name="Newfeld S."/>
            <person name="Nielsen R."/>
            <person name="Noor M.A."/>
            <person name="O'Grady P."/>
            <person name="Pachter L."/>
            <person name="Papaceit M."/>
            <person name="Parisi M.J."/>
            <person name="Parisi M."/>
            <person name="Parts L."/>
            <person name="Pedersen J.S."/>
            <person name="Pesole G."/>
            <person name="Phillippy A.M."/>
            <person name="Ponting C.P."/>
            <person name="Pop M."/>
            <person name="Porcelli D."/>
            <person name="Powell J.R."/>
            <person name="Prohaska S."/>
            <person name="Pruitt K."/>
            <person name="Puig M."/>
            <person name="Quesneville H."/>
            <person name="Ram K.R."/>
            <person name="Rand D."/>
            <person name="Rasmussen M.D."/>
            <person name="Reed L.K."/>
            <person name="Reenan R."/>
            <person name="Reily A."/>
            <person name="Remington K.A."/>
            <person name="Rieger T.T."/>
            <person name="Ritchie M.G."/>
            <person name="Robin C."/>
            <person name="Rogers Y.H."/>
            <person name="Rohde C."/>
            <person name="Rozas J."/>
            <person name="Rubenfield M.J."/>
            <person name="Ruiz A."/>
            <person name="Russo S."/>
            <person name="Salzberg S.L."/>
            <person name="Sanchez-Gracia A."/>
            <person name="Saranga D.J."/>
            <person name="Sato H."/>
            <person name="Schaeffer S.W."/>
            <person name="Schatz M.C."/>
            <person name="Schlenke T."/>
            <person name="Schwartz R."/>
            <person name="Segarra C."/>
            <person name="Singh R.S."/>
            <person name="Sirot L."/>
            <person name="Sirota M."/>
            <person name="Sisneros N.B."/>
            <person name="Smith C.D."/>
            <person name="Smith T.F."/>
            <person name="Spieth J."/>
            <person name="Stage D.E."/>
            <person name="Stark A."/>
            <person name="Stephan W."/>
            <person name="Strausberg R.L."/>
            <person name="Strempel S."/>
            <person name="Sturgill D."/>
            <person name="Sutton G."/>
            <person name="Sutton G.G."/>
            <person name="Tao W."/>
            <person name="Teichmann S."/>
            <person name="Tobari Y.N."/>
            <person name="Tomimura Y."/>
            <person name="Tsolas J.M."/>
            <person name="Valente V.L."/>
            <person name="Venter E."/>
            <person name="Venter J.C."/>
            <person name="Vicario S."/>
            <person name="Vieira F.G."/>
            <person name="Vilella A.J."/>
            <person name="Villasante A."/>
            <person name="Walenz B."/>
            <person name="Wang J."/>
            <person name="Wasserman M."/>
            <person name="Watts T."/>
            <person name="Wilson D."/>
            <person name="Wilson R.K."/>
            <person name="Wing R.A."/>
            <person name="Wolfner M.F."/>
            <person name="Wong A."/>
            <person name="Wong G.K."/>
            <person name="Wu C.I."/>
            <person name="Wu G."/>
            <person name="Yamamoto D."/>
            <person name="Yang H.P."/>
            <person name="Yang S.P."/>
            <person name="Yorke J.A."/>
            <person name="Yoshida K."/>
            <person name="Zdobnov E."/>
            <person name="Zhang P."/>
            <person name="Zhang Y."/>
            <person name="Zimin A.V."/>
            <person name="Baldwin J."/>
            <person name="Abdouelleil A."/>
            <person name="Abdulkadir J."/>
            <person name="Abebe A."/>
            <person name="Abera B."/>
            <person name="Abreu J."/>
            <person name="Acer S.C."/>
            <person name="Aftuck L."/>
            <person name="Alexander A."/>
            <person name="An P."/>
            <person name="Anderson E."/>
            <person name="Anderson S."/>
            <person name="Arachi H."/>
            <person name="Azer M."/>
            <person name="Bachantsang P."/>
            <person name="Barry A."/>
            <person name="Bayul T."/>
            <person name="Berlin A."/>
            <person name="Bessette D."/>
            <person name="Bloom T."/>
            <person name="Blye J."/>
            <person name="Boguslavskiy L."/>
            <person name="Bonnet C."/>
            <person name="Boukhgalter B."/>
            <person name="Bourzgui I."/>
            <person name="Brown A."/>
            <person name="Cahill P."/>
            <person name="Channer S."/>
            <person name="Cheshatsang Y."/>
            <person name="Chuda L."/>
            <person name="Citroen M."/>
            <person name="Collymore A."/>
            <person name="Cooke P."/>
            <person name="Costello M."/>
            <person name="D'Aco K."/>
            <person name="Daza R."/>
            <person name="De Haan G."/>
            <person name="DeGray S."/>
            <person name="DeMaso C."/>
            <person name="Dhargay N."/>
            <person name="Dooley K."/>
            <person name="Dooley E."/>
            <person name="Doricent M."/>
            <person name="Dorje P."/>
            <person name="Dorjee K."/>
            <person name="Dupes A."/>
            <person name="Elong R."/>
            <person name="Falk J."/>
            <person name="Farina A."/>
            <person name="Faro S."/>
            <person name="Ferguson D."/>
            <person name="Fisher S."/>
            <person name="Foley C.D."/>
            <person name="Franke A."/>
            <person name="Friedrich D."/>
            <person name="Gadbois L."/>
            <person name="Gearin G."/>
            <person name="Gearin C.R."/>
            <person name="Giannoukos G."/>
            <person name="Goode T."/>
            <person name="Graham J."/>
            <person name="Grandbois E."/>
            <person name="Grewal S."/>
            <person name="Gyaltsen K."/>
            <person name="Hafez N."/>
            <person name="Hagos B."/>
            <person name="Hall J."/>
            <person name="Henson C."/>
            <person name="Hollinger A."/>
            <person name="Honan T."/>
            <person name="Huard M.D."/>
            <person name="Hughes L."/>
            <person name="Hurhula B."/>
            <person name="Husby M.E."/>
            <person name="Kamat A."/>
            <person name="Kanga B."/>
            <person name="Kashin S."/>
            <person name="Khazanovich D."/>
            <person name="Kisner P."/>
            <person name="Lance K."/>
            <person name="Lara M."/>
            <person name="Lee W."/>
            <person name="Lennon N."/>
            <person name="Letendre F."/>
            <person name="LeVine R."/>
            <person name="Lipovsky A."/>
            <person name="Liu X."/>
            <person name="Liu J."/>
            <person name="Liu S."/>
            <person name="Lokyitsang T."/>
            <person name="Lokyitsang Y."/>
            <person name="Lubonja R."/>
            <person name="Lui A."/>
            <person name="MacDonald P."/>
            <person name="Magnisalis V."/>
            <person name="Maru K."/>
            <person name="Matthews C."/>
            <person name="McCusker W."/>
            <person name="McDonough S."/>
            <person name="Mehta T."/>
            <person name="Meldrim J."/>
            <person name="Meneus L."/>
            <person name="Mihai O."/>
            <person name="Mihalev A."/>
            <person name="Mihova T."/>
            <person name="Mittelman R."/>
            <person name="Mlenga V."/>
            <person name="Montmayeur A."/>
            <person name="Mulrain L."/>
            <person name="Navidi A."/>
            <person name="Naylor J."/>
            <person name="Negash T."/>
            <person name="Nguyen T."/>
            <person name="Nguyen N."/>
            <person name="Nicol R."/>
            <person name="Norbu C."/>
            <person name="Norbu N."/>
            <person name="Novod N."/>
            <person name="O'Neill B."/>
            <person name="Osman S."/>
            <person name="Markiewicz E."/>
            <person name="Oyono O.L."/>
            <person name="Patti C."/>
            <person name="Phunkhang P."/>
            <person name="Pierre F."/>
            <person name="Priest M."/>
            <person name="Raghuraman S."/>
            <person name="Rege F."/>
            <person name="Reyes R."/>
            <person name="Rise C."/>
            <person name="Rogov P."/>
            <person name="Ross K."/>
            <person name="Ryan E."/>
            <person name="Settipalli S."/>
            <person name="Shea T."/>
            <person name="Sherpa N."/>
            <person name="Shi L."/>
            <person name="Shih D."/>
            <person name="Sparrow T."/>
            <person name="Spaulding J."/>
            <person name="Stalker J."/>
            <person name="Stange-Thomann N."/>
            <person name="Stavropoulos S."/>
            <person name="Stone C."/>
            <person name="Strader C."/>
            <person name="Tesfaye S."/>
            <person name="Thomson T."/>
            <person name="Thoulutsang Y."/>
            <person name="Thoulutsang D."/>
            <person name="Topham K."/>
            <person name="Topping I."/>
            <person name="Tsamla T."/>
            <person name="Vassiliev H."/>
            <person name="Vo A."/>
            <person name="Wangchuk T."/>
            <person name="Wangdi T."/>
            <person name="Weiand M."/>
            <person name="Wilkinson J."/>
            <person name="Wilson A."/>
            <person name="Yadav S."/>
            <person name="Young G."/>
            <person name="Yu Q."/>
            <person name="Zembek L."/>
            <person name="Zhong D."/>
            <person name="Zimmer A."/>
            <person name="Zwirko Z."/>
            <person name="Jaffe D.B."/>
            <person name="Alvarez P."/>
            <person name="Brockman W."/>
            <person name="Butler J."/>
            <person name="Chin C."/>
            <person name="Gnerre S."/>
            <person name="Grabherr M."/>
            <person name="Kleber M."/>
            <person name="Mauceli E."/>
            <person name="MacCallum I."/>
        </authorList>
    </citation>
    <scope>NUCLEOTIDE SEQUENCE [LARGE SCALE GENOMIC DNA]</scope>
    <source>
        <strain evidence="13">Tucson 15081-1352.22</strain>
    </source>
</reference>
<dbReference type="PANTHER" id="PTHR24276:SF91">
    <property type="entry name" value="AT26814P-RELATED"/>
    <property type="match status" value="1"/>
</dbReference>
<feature type="domain" description="Peptidase S1" evidence="11">
    <location>
        <begin position="54"/>
        <end position="304"/>
    </location>
</feature>
<comment type="subcellular location">
    <subcellularLocation>
        <location evidence="1">Secreted</location>
        <location evidence="1">Extracellular space</location>
    </subcellularLocation>
</comment>
<dbReference type="KEGG" id="dmo:Dmoj_GI20322"/>
<dbReference type="PROSITE" id="PS50240">
    <property type="entry name" value="TRYPSIN_DOM"/>
    <property type="match status" value="1"/>
</dbReference>
<evidence type="ECO:0000313" key="12">
    <source>
        <dbReference type="EMBL" id="KRG04441.1"/>
    </source>
</evidence>
<comment type="catalytic activity">
    <reaction evidence="9">
        <text>Preferential cleavage: Arg-|-Xaa, Lys-|-Xaa.</text>
        <dbReference type="EC" id="3.4.21.4"/>
    </reaction>
</comment>
<comment type="similarity">
    <text evidence="2">Belongs to the peptidase S1 family.</text>
</comment>
<dbReference type="OrthoDB" id="10059102at2759"/>
<dbReference type="EC" id="3.4.21.4" evidence="10"/>
<dbReference type="InterPro" id="IPR001314">
    <property type="entry name" value="Peptidase_S1A"/>
</dbReference>
<keyword evidence="13" id="KW-1185">Reference proteome</keyword>
<name>A0A0Q9XAC4_DROMO</name>
<dbReference type="GO" id="GO:0004252">
    <property type="term" value="F:serine-type endopeptidase activity"/>
    <property type="evidence" value="ECO:0007669"/>
    <property type="project" value="UniProtKB-EC"/>
</dbReference>
<evidence type="ECO:0000256" key="8">
    <source>
        <dbReference type="ARBA" id="ARBA00023157"/>
    </source>
</evidence>
<dbReference type="PRINTS" id="PR00722">
    <property type="entry name" value="CHYMOTRYPSIN"/>
</dbReference>
<dbReference type="GO" id="GO:0006508">
    <property type="term" value="P:proteolysis"/>
    <property type="evidence" value="ECO:0007669"/>
    <property type="project" value="UniProtKB-KW"/>
</dbReference>
<evidence type="ECO:0000256" key="1">
    <source>
        <dbReference type="ARBA" id="ARBA00004239"/>
    </source>
</evidence>
<dbReference type="PROSITE" id="PS00134">
    <property type="entry name" value="TRYPSIN_HIS"/>
    <property type="match status" value="1"/>
</dbReference>
<evidence type="ECO:0000313" key="13">
    <source>
        <dbReference type="Proteomes" id="UP000009192"/>
    </source>
</evidence>
<evidence type="ECO:0000256" key="4">
    <source>
        <dbReference type="ARBA" id="ARBA00022729"/>
    </source>
</evidence>
<gene>
    <name evidence="12" type="primary">Dmoj\GI20322</name>
    <name evidence="12" type="ORF">Dmoj_GI20322</name>
</gene>
<evidence type="ECO:0000259" key="11">
    <source>
        <dbReference type="PROSITE" id="PS50240"/>
    </source>
</evidence>
<keyword evidence="3" id="KW-0645">Protease</keyword>
<dbReference type="InParanoid" id="A0A0Q9XAC4"/>
<dbReference type="Proteomes" id="UP000009192">
    <property type="component" value="Unassembled WGS sequence"/>
</dbReference>
<dbReference type="SMART" id="SM00020">
    <property type="entry name" value="Tryp_SPc"/>
    <property type="match status" value="1"/>
</dbReference>